<evidence type="ECO:0000256" key="1">
    <source>
        <dbReference type="ARBA" id="ARBA00004141"/>
    </source>
</evidence>
<dbReference type="RefSeq" id="WP_144092616.1">
    <property type="nucleotide sequence ID" value="NZ_CABHMX010000078.1"/>
</dbReference>
<dbReference type="Pfam" id="PF02361">
    <property type="entry name" value="CbiQ"/>
    <property type="match status" value="1"/>
</dbReference>
<keyword evidence="5 6" id="KW-0472">Membrane</keyword>
<feature type="transmembrane region" description="Helical" evidence="6">
    <location>
        <begin position="23"/>
        <end position="56"/>
    </location>
</feature>
<dbReference type="AlphaFoldDB" id="A0A564VI49"/>
<dbReference type="PANTHER" id="PTHR34857">
    <property type="entry name" value="SLL0384 PROTEIN"/>
    <property type="match status" value="1"/>
</dbReference>
<dbReference type="Proteomes" id="UP000408482">
    <property type="component" value="Unassembled WGS sequence"/>
</dbReference>
<evidence type="ECO:0000256" key="2">
    <source>
        <dbReference type="ARBA" id="ARBA00022475"/>
    </source>
</evidence>
<name>A0A564VI49_9FIRM</name>
<proteinExistence type="predicted"/>
<accession>A0A564VI49</accession>
<evidence type="ECO:0000256" key="5">
    <source>
        <dbReference type="ARBA" id="ARBA00023136"/>
    </source>
</evidence>
<gene>
    <name evidence="7" type="primary">ecfT_10</name>
    <name evidence="7" type="ORF">RSSSTS7063_02313</name>
</gene>
<comment type="subcellular location">
    <subcellularLocation>
        <location evidence="1">Membrane</location>
        <topology evidence="1">Multi-pass membrane protein</topology>
    </subcellularLocation>
</comment>
<feature type="transmembrane region" description="Helical" evidence="6">
    <location>
        <begin position="63"/>
        <end position="79"/>
    </location>
</feature>
<keyword evidence="8" id="KW-1185">Reference proteome</keyword>
<keyword evidence="2" id="KW-1003">Cell membrane</keyword>
<dbReference type="GO" id="GO:0005886">
    <property type="term" value="C:plasma membrane"/>
    <property type="evidence" value="ECO:0007669"/>
    <property type="project" value="UniProtKB-ARBA"/>
</dbReference>
<dbReference type="InterPro" id="IPR003339">
    <property type="entry name" value="ABC/ECF_trnsptr_transmembrane"/>
</dbReference>
<evidence type="ECO:0000313" key="8">
    <source>
        <dbReference type="Proteomes" id="UP000408482"/>
    </source>
</evidence>
<organism evidence="7 8">
    <name type="scientific">Blautia luti</name>
    <dbReference type="NCBI Taxonomy" id="89014"/>
    <lineage>
        <taxon>Bacteria</taxon>
        <taxon>Bacillati</taxon>
        <taxon>Bacillota</taxon>
        <taxon>Clostridia</taxon>
        <taxon>Lachnospirales</taxon>
        <taxon>Lachnospiraceae</taxon>
        <taxon>Blautia</taxon>
    </lineage>
</organism>
<evidence type="ECO:0000256" key="4">
    <source>
        <dbReference type="ARBA" id="ARBA00022989"/>
    </source>
</evidence>
<dbReference type="CDD" id="cd16914">
    <property type="entry name" value="EcfT"/>
    <property type="match status" value="1"/>
</dbReference>
<reference evidence="7 8" key="1">
    <citation type="submission" date="2019-07" db="EMBL/GenBank/DDBJ databases">
        <authorList>
            <person name="Hibberd C M."/>
            <person name="Gehrig L. J."/>
            <person name="Chang H.-W."/>
            <person name="Venkatesh S."/>
        </authorList>
    </citation>
    <scope>NUCLEOTIDE SEQUENCE [LARGE SCALE GENOMIC DNA]</scope>
    <source>
        <strain evidence="7">Blautia_luti_SSTS_Bg7063</strain>
    </source>
</reference>
<dbReference type="EMBL" id="CABHNW010000014">
    <property type="protein sequence ID" value="VUX31703.1"/>
    <property type="molecule type" value="Genomic_DNA"/>
</dbReference>
<evidence type="ECO:0000313" key="7">
    <source>
        <dbReference type="EMBL" id="VUX31703.1"/>
    </source>
</evidence>
<sequence length="246" mass="27603">MMQYPAYIPEKRKGFSLDPRTKLLFMVLIATLMFVVYNNIPYICVLAGLPFLLLIVNGQKKTAVIYGSLFVLAVIANYIKDIATLPQLLNGIVVLLIALVLRLFPTFMMGYYIIKSTKADEFVSSMERWHVSKKVLIPIAVVFRFVPTMQEESQSITEAMRMRGIQFGTKKFWKSPGTILEYRLIPLLISVVKIGDELSAAALTRGLGNSVKRTNIAQIGFSKNDAIVLIISIFLLLWAFALGVMS</sequence>
<evidence type="ECO:0000256" key="3">
    <source>
        <dbReference type="ARBA" id="ARBA00022692"/>
    </source>
</evidence>
<dbReference type="PANTHER" id="PTHR34857:SF2">
    <property type="entry name" value="SLL0384 PROTEIN"/>
    <property type="match status" value="1"/>
</dbReference>
<protein>
    <submittedName>
        <fullName evidence="7">Energy-coupling factor transporter transmembrane protein EcfT</fullName>
    </submittedName>
</protein>
<dbReference type="InterPro" id="IPR051611">
    <property type="entry name" value="ECF_transporter_component"/>
</dbReference>
<feature type="transmembrane region" description="Helical" evidence="6">
    <location>
        <begin position="91"/>
        <end position="114"/>
    </location>
</feature>
<keyword evidence="3 6" id="KW-0812">Transmembrane</keyword>
<keyword evidence="4 6" id="KW-1133">Transmembrane helix</keyword>
<feature type="transmembrane region" description="Helical" evidence="6">
    <location>
        <begin position="226"/>
        <end position="245"/>
    </location>
</feature>
<evidence type="ECO:0000256" key="6">
    <source>
        <dbReference type="SAM" id="Phobius"/>
    </source>
</evidence>